<keyword evidence="2" id="KW-1003">Cell membrane</keyword>
<evidence type="ECO:0000256" key="3">
    <source>
        <dbReference type="ARBA" id="ARBA00022692"/>
    </source>
</evidence>
<feature type="transmembrane region" description="Helical" evidence="6">
    <location>
        <begin position="146"/>
        <end position="165"/>
    </location>
</feature>
<name>A0A1M5B3S9_9GAMM</name>
<dbReference type="GO" id="GO:0016740">
    <property type="term" value="F:transferase activity"/>
    <property type="evidence" value="ECO:0007669"/>
    <property type="project" value="UniProtKB-KW"/>
</dbReference>
<reference evidence="9" key="1">
    <citation type="submission" date="2016-11" db="EMBL/GenBank/DDBJ databases">
        <authorList>
            <person name="Varghese N."/>
            <person name="Submissions S."/>
        </authorList>
    </citation>
    <scope>NUCLEOTIDE SEQUENCE [LARGE SCALE GENOMIC DNA]</scope>
    <source>
        <strain evidence="9">DSM 14834</strain>
    </source>
</reference>
<dbReference type="AlphaFoldDB" id="A0A1M5B3S9"/>
<evidence type="ECO:0000256" key="5">
    <source>
        <dbReference type="ARBA" id="ARBA00023136"/>
    </source>
</evidence>
<dbReference type="Pfam" id="PF00884">
    <property type="entry name" value="Sulfatase"/>
    <property type="match status" value="1"/>
</dbReference>
<dbReference type="Proteomes" id="UP000242857">
    <property type="component" value="Unassembled WGS sequence"/>
</dbReference>
<dbReference type="STRING" id="213588.SAMN02745204_02353"/>
<dbReference type="SUPFAM" id="SSF53649">
    <property type="entry name" value="Alkaline phosphatase-like"/>
    <property type="match status" value="1"/>
</dbReference>
<dbReference type="CDD" id="cd16015">
    <property type="entry name" value="LTA_synthase"/>
    <property type="match status" value="1"/>
</dbReference>
<feature type="transmembrane region" description="Helical" evidence="6">
    <location>
        <begin position="6"/>
        <end position="28"/>
    </location>
</feature>
<feature type="transmembrane region" description="Helical" evidence="6">
    <location>
        <begin position="40"/>
        <end position="57"/>
    </location>
</feature>
<evidence type="ECO:0000256" key="2">
    <source>
        <dbReference type="ARBA" id="ARBA00022475"/>
    </source>
</evidence>
<evidence type="ECO:0000256" key="1">
    <source>
        <dbReference type="ARBA" id="ARBA00004651"/>
    </source>
</evidence>
<proteinExistence type="predicted"/>
<accession>A0A1M5B3S9</accession>
<evidence type="ECO:0000313" key="8">
    <source>
        <dbReference type="EMBL" id="SHF36987.1"/>
    </source>
</evidence>
<comment type="subcellular location">
    <subcellularLocation>
        <location evidence="1">Cell membrane</location>
        <topology evidence="1">Multi-pass membrane protein</topology>
    </subcellularLocation>
</comment>
<gene>
    <name evidence="8" type="ORF">SAMN02745204_02353</name>
</gene>
<dbReference type="GO" id="GO:0005886">
    <property type="term" value="C:plasma membrane"/>
    <property type="evidence" value="ECO:0007669"/>
    <property type="project" value="UniProtKB-SubCell"/>
</dbReference>
<feature type="transmembrane region" description="Helical" evidence="6">
    <location>
        <begin position="114"/>
        <end position="134"/>
    </location>
</feature>
<dbReference type="EMBL" id="FQUK01000074">
    <property type="protein sequence ID" value="SHF36987.1"/>
    <property type="molecule type" value="Genomic_DNA"/>
</dbReference>
<dbReference type="Gene3D" id="3.40.720.10">
    <property type="entry name" value="Alkaline Phosphatase, subunit A"/>
    <property type="match status" value="1"/>
</dbReference>
<evidence type="ECO:0000256" key="6">
    <source>
        <dbReference type="SAM" id="Phobius"/>
    </source>
</evidence>
<dbReference type="PANTHER" id="PTHR47371">
    <property type="entry name" value="LIPOTEICHOIC ACID SYNTHASE"/>
    <property type="match status" value="1"/>
</dbReference>
<dbReference type="PANTHER" id="PTHR47371:SF3">
    <property type="entry name" value="PHOSPHOGLYCEROL TRANSFERASE I"/>
    <property type="match status" value="1"/>
</dbReference>
<dbReference type="InterPro" id="IPR050448">
    <property type="entry name" value="OpgB/LTA_synthase_biosynth"/>
</dbReference>
<organism evidence="8 9">
    <name type="scientific">Thermomonas hydrothermalis</name>
    <dbReference type="NCBI Taxonomy" id="213588"/>
    <lineage>
        <taxon>Bacteria</taxon>
        <taxon>Pseudomonadati</taxon>
        <taxon>Pseudomonadota</taxon>
        <taxon>Gammaproteobacteria</taxon>
        <taxon>Lysobacterales</taxon>
        <taxon>Lysobacteraceae</taxon>
        <taxon>Thermomonas</taxon>
    </lineage>
</organism>
<evidence type="ECO:0000313" key="9">
    <source>
        <dbReference type="Proteomes" id="UP000242857"/>
    </source>
</evidence>
<keyword evidence="5 6" id="KW-0472">Membrane</keyword>
<keyword evidence="8" id="KW-0808">Transferase</keyword>
<keyword evidence="3 6" id="KW-0812">Transmembrane</keyword>
<feature type="transmembrane region" description="Helical" evidence="6">
    <location>
        <begin position="63"/>
        <end position="79"/>
    </location>
</feature>
<dbReference type="InterPro" id="IPR017850">
    <property type="entry name" value="Alkaline_phosphatase_core_sf"/>
</dbReference>
<feature type="domain" description="Sulfatase N-terminal" evidence="7">
    <location>
        <begin position="220"/>
        <end position="487"/>
    </location>
</feature>
<keyword evidence="4 6" id="KW-1133">Transmembrane helix</keyword>
<evidence type="ECO:0000256" key="4">
    <source>
        <dbReference type="ARBA" id="ARBA00022989"/>
    </source>
</evidence>
<sequence>MAVEGAFLTVVAAALTGLGLSVAIECLMQPRPPLARPWSAWALHGGLWLLAHALLTLLLGRPWFAAAAVSAFWLMLVLVNNAKVHALREPFVFQDFEYFTDAIRHPRLYIPFLGWWKFLGAAAGFVLAVAIGLWGEAVPAERWRMASQLGGIALMGLAGIGLILTRRTRRLAVTFQPERDIGSLGFAACLWRYGEEERVPLTAASPFDFLAPEMPDGGLPHLVAVQSESFFDPRPWFAGIRAEVLAEFDRLKGDALAHGRLDVPAWGANTVRTEFAFLTGIGEDKLGVHRFNPHRAIAAGSNVSSLALWLKRFGYRTICIHPYPASFYQRDRVYPRIGFDEFLDIRAFDKAGRFGPYIGDAAVAEKIAAVLGEATGPVFIFAITMENHGPLHLEKVNPENVDAFYHTPPPDDCDDLTIYLRHLRNADRMIGALRQTLEGCPHPASLCWFGDHVPIMPKVYEIFGEPDGVTEYVIWSNRMAAQVRPDALAANELTIRWLGEAGLIGFPQPAGV</sequence>
<evidence type="ECO:0000259" key="7">
    <source>
        <dbReference type="Pfam" id="PF00884"/>
    </source>
</evidence>
<keyword evidence="9" id="KW-1185">Reference proteome</keyword>
<protein>
    <submittedName>
        <fullName evidence="8">Phosphoglycerol transferase MdoB</fullName>
    </submittedName>
</protein>
<dbReference type="InterPro" id="IPR000917">
    <property type="entry name" value="Sulfatase_N"/>
</dbReference>
<dbReference type="OrthoDB" id="5363296at2"/>